<dbReference type="Pfam" id="PF22191">
    <property type="entry name" value="IBR_1"/>
    <property type="match status" value="1"/>
</dbReference>
<dbReference type="Gene3D" id="3.10.110.10">
    <property type="entry name" value="Ubiquitin Conjugating Enzyme"/>
    <property type="match status" value="1"/>
</dbReference>
<keyword evidence="17" id="KW-1185">Reference proteome</keyword>
<evidence type="ECO:0000313" key="16">
    <source>
        <dbReference type="EMBL" id="EME47732.1"/>
    </source>
</evidence>
<feature type="region of interest" description="Disordered" evidence="12">
    <location>
        <begin position="317"/>
        <end position="348"/>
    </location>
</feature>
<gene>
    <name evidence="16" type="ORF">DOTSEDRAFT_69617</name>
</gene>
<dbReference type="PROSITE" id="PS50089">
    <property type="entry name" value="ZF_RING_2"/>
    <property type="match status" value="1"/>
</dbReference>
<feature type="compositionally biased region" description="Acidic residues" evidence="12">
    <location>
        <begin position="322"/>
        <end position="331"/>
    </location>
</feature>
<dbReference type="Pfam" id="PF05773">
    <property type="entry name" value="RWD"/>
    <property type="match status" value="1"/>
</dbReference>
<dbReference type="PROSITE" id="PS00518">
    <property type="entry name" value="ZF_RING_1"/>
    <property type="match status" value="1"/>
</dbReference>
<dbReference type="GO" id="GO:0061630">
    <property type="term" value="F:ubiquitin protein ligase activity"/>
    <property type="evidence" value="ECO:0007669"/>
    <property type="project" value="UniProtKB-EC"/>
</dbReference>
<dbReference type="OMA" id="PRSWCQG"/>
<evidence type="ECO:0000259" key="14">
    <source>
        <dbReference type="PROSITE" id="PS50908"/>
    </source>
</evidence>
<dbReference type="Gene3D" id="1.20.120.1750">
    <property type="match status" value="1"/>
</dbReference>
<evidence type="ECO:0000256" key="8">
    <source>
        <dbReference type="ARBA" id="ARBA00022786"/>
    </source>
</evidence>
<dbReference type="Proteomes" id="UP000016933">
    <property type="component" value="Unassembled WGS sequence"/>
</dbReference>
<dbReference type="CDD" id="cd20354">
    <property type="entry name" value="Rcat_RBR_RNF14"/>
    <property type="match status" value="1"/>
</dbReference>
<dbReference type="SUPFAM" id="SSF54495">
    <property type="entry name" value="UBC-like"/>
    <property type="match status" value="1"/>
</dbReference>
<dbReference type="SUPFAM" id="SSF57850">
    <property type="entry name" value="RING/U-box"/>
    <property type="match status" value="2"/>
</dbReference>
<dbReference type="STRING" id="675120.N1PWF7"/>
<reference evidence="16 17" key="2">
    <citation type="journal article" date="2012" name="PLoS Pathog.">
        <title>Diverse lifestyles and strategies of plant pathogenesis encoded in the genomes of eighteen Dothideomycetes fungi.</title>
        <authorList>
            <person name="Ohm R.A."/>
            <person name="Feau N."/>
            <person name="Henrissat B."/>
            <person name="Schoch C.L."/>
            <person name="Horwitz B.A."/>
            <person name="Barry K.W."/>
            <person name="Condon B.J."/>
            <person name="Copeland A.C."/>
            <person name="Dhillon B."/>
            <person name="Glaser F."/>
            <person name="Hesse C.N."/>
            <person name="Kosti I."/>
            <person name="LaButti K."/>
            <person name="Lindquist E.A."/>
            <person name="Lucas S."/>
            <person name="Salamov A.A."/>
            <person name="Bradshaw R.E."/>
            <person name="Ciuffetti L."/>
            <person name="Hamelin R.C."/>
            <person name="Kema G.H.J."/>
            <person name="Lawrence C."/>
            <person name="Scott J.A."/>
            <person name="Spatafora J.W."/>
            <person name="Turgeon B.G."/>
            <person name="de Wit P.J.G.M."/>
            <person name="Zhong S."/>
            <person name="Goodwin S.B."/>
            <person name="Grigoriev I.V."/>
        </authorList>
    </citation>
    <scope>NUCLEOTIDE SEQUENCE [LARGE SCALE GENOMIC DNA]</scope>
    <source>
        <strain evidence="17">NZE10 / CBS 128990</strain>
    </source>
</reference>
<dbReference type="InterPro" id="IPR013083">
    <property type="entry name" value="Znf_RING/FYVE/PHD"/>
</dbReference>
<dbReference type="PANTHER" id="PTHR11685">
    <property type="entry name" value="RBR FAMILY RING FINGER AND IBR DOMAIN-CONTAINING"/>
    <property type="match status" value="1"/>
</dbReference>
<keyword evidence="5" id="KW-0479">Metal-binding</keyword>
<evidence type="ECO:0000256" key="9">
    <source>
        <dbReference type="ARBA" id="ARBA00022833"/>
    </source>
</evidence>
<feature type="region of interest" description="Disordered" evidence="12">
    <location>
        <begin position="539"/>
        <end position="641"/>
    </location>
</feature>
<dbReference type="eggNOG" id="KOG1814">
    <property type="taxonomic scope" value="Eukaryota"/>
</dbReference>
<dbReference type="Pfam" id="PF01485">
    <property type="entry name" value="IBR"/>
    <property type="match status" value="1"/>
</dbReference>
<evidence type="ECO:0000256" key="5">
    <source>
        <dbReference type="ARBA" id="ARBA00022723"/>
    </source>
</evidence>
<protein>
    <recommendedName>
        <fullName evidence="3">RBR-type E3 ubiquitin transferase</fullName>
        <ecNumber evidence="3">2.3.2.31</ecNumber>
    </recommendedName>
</protein>
<dbReference type="PROSITE" id="PS50908">
    <property type="entry name" value="RWD"/>
    <property type="match status" value="1"/>
</dbReference>
<evidence type="ECO:0000259" key="13">
    <source>
        <dbReference type="PROSITE" id="PS50089"/>
    </source>
</evidence>
<dbReference type="InterPro" id="IPR016135">
    <property type="entry name" value="UBQ-conjugating_enzyme/RWD"/>
</dbReference>
<organism evidence="16 17">
    <name type="scientific">Dothistroma septosporum (strain NZE10 / CBS 128990)</name>
    <name type="common">Red band needle blight fungus</name>
    <name type="synonym">Mycosphaerella pini</name>
    <dbReference type="NCBI Taxonomy" id="675120"/>
    <lineage>
        <taxon>Eukaryota</taxon>
        <taxon>Fungi</taxon>
        <taxon>Dikarya</taxon>
        <taxon>Ascomycota</taxon>
        <taxon>Pezizomycotina</taxon>
        <taxon>Dothideomycetes</taxon>
        <taxon>Dothideomycetidae</taxon>
        <taxon>Mycosphaerellales</taxon>
        <taxon>Mycosphaerellaceae</taxon>
        <taxon>Dothistroma</taxon>
    </lineage>
</organism>
<dbReference type="InterPro" id="IPR031127">
    <property type="entry name" value="E3_UB_ligase_RBR"/>
</dbReference>
<keyword evidence="7 11" id="KW-0863">Zinc-finger</keyword>
<feature type="domain" description="RING-type" evidence="15">
    <location>
        <begin position="185"/>
        <end position="455"/>
    </location>
</feature>
<dbReference type="EC" id="2.3.2.31" evidence="3"/>
<dbReference type="InterPro" id="IPR017907">
    <property type="entry name" value="Znf_RING_CS"/>
</dbReference>
<evidence type="ECO:0000259" key="15">
    <source>
        <dbReference type="PROSITE" id="PS51873"/>
    </source>
</evidence>
<comment type="catalytic activity">
    <reaction evidence="1">
        <text>[E2 ubiquitin-conjugating enzyme]-S-ubiquitinyl-L-cysteine + [acceptor protein]-L-lysine = [E2 ubiquitin-conjugating enzyme]-L-cysteine + [acceptor protein]-N(6)-ubiquitinyl-L-lysine.</text>
        <dbReference type="EC" id="2.3.2.31"/>
    </reaction>
</comment>
<feature type="compositionally biased region" description="Low complexity" evidence="12">
    <location>
        <begin position="562"/>
        <end position="571"/>
    </location>
</feature>
<dbReference type="Gene3D" id="3.30.40.10">
    <property type="entry name" value="Zinc/RING finger domain, C3HC4 (zinc finger)"/>
    <property type="match status" value="1"/>
</dbReference>
<dbReference type="SMART" id="SM00647">
    <property type="entry name" value="IBR"/>
    <property type="match status" value="2"/>
</dbReference>
<evidence type="ECO:0000256" key="10">
    <source>
        <dbReference type="ARBA" id="ARBA00044508"/>
    </source>
</evidence>
<evidence type="ECO:0000313" key="17">
    <source>
        <dbReference type="Proteomes" id="UP000016933"/>
    </source>
</evidence>
<comment type="similarity">
    <text evidence="10">Belongs to the RBR family. RNF14 subfamily.</text>
</comment>
<dbReference type="PROSITE" id="PS51873">
    <property type="entry name" value="TRIAD"/>
    <property type="match status" value="1"/>
</dbReference>
<dbReference type="FunFam" id="3.30.40.10:FF:000416">
    <property type="entry name" value="RBR-type E3 ubiquitin transferase"/>
    <property type="match status" value="1"/>
</dbReference>
<dbReference type="HOGENOM" id="CLU_021364_3_0_1"/>
<dbReference type="GO" id="GO:0008270">
    <property type="term" value="F:zinc ion binding"/>
    <property type="evidence" value="ECO:0007669"/>
    <property type="project" value="UniProtKB-KW"/>
</dbReference>
<accession>N1PWF7</accession>
<name>N1PWF7_DOTSN</name>
<feature type="domain" description="RWD" evidence="14">
    <location>
        <begin position="10"/>
        <end position="149"/>
    </location>
</feature>
<evidence type="ECO:0000256" key="12">
    <source>
        <dbReference type="SAM" id="MobiDB-lite"/>
    </source>
</evidence>
<dbReference type="OrthoDB" id="1431934at2759"/>
<dbReference type="InterPro" id="IPR006575">
    <property type="entry name" value="RWD_dom"/>
</dbReference>
<dbReference type="InterPro" id="IPR001841">
    <property type="entry name" value="Znf_RING"/>
</dbReference>
<feature type="domain" description="RING-type" evidence="13">
    <location>
        <begin position="189"/>
        <end position="234"/>
    </location>
</feature>
<dbReference type="SMART" id="SM00591">
    <property type="entry name" value="RWD"/>
    <property type="match status" value="1"/>
</dbReference>
<comment type="pathway">
    <text evidence="2">Protein modification; protein ubiquitination.</text>
</comment>
<dbReference type="SMART" id="SM00184">
    <property type="entry name" value="RING"/>
    <property type="match status" value="2"/>
</dbReference>
<feature type="region of interest" description="Disordered" evidence="12">
    <location>
        <begin position="498"/>
        <end position="519"/>
    </location>
</feature>
<dbReference type="CDD" id="cd23820">
    <property type="entry name" value="RWD_RNF14"/>
    <property type="match status" value="1"/>
</dbReference>
<feature type="compositionally biased region" description="Low complexity" evidence="12">
    <location>
        <begin position="539"/>
        <end position="549"/>
    </location>
</feature>
<evidence type="ECO:0000256" key="2">
    <source>
        <dbReference type="ARBA" id="ARBA00004906"/>
    </source>
</evidence>
<evidence type="ECO:0000256" key="7">
    <source>
        <dbReference type="ARBA" id="ARBA00022771"/>
    </source>
</evidence>
<dbReference type="EMBL" id="KB446536">
    <property type="protein sequence ID" value="EME47732.1"/>
    <property type="molecule type" value="Genomic_DNA"/>
</dbReference>
<evidence type="ECO:0000256" key="4">
    <source>
        <dbReference type="ARBA" id="ARBA00022679"/>
    </source>
</evidence>
<evidence type="ECO:0000256" key="6">
    <source>
        <dbReference type="ARBA" id="ARBA00022737"/>
    </source>
</evidence>
<keyword evidence="9" id="KW-0862">Zinc</keyword>
<dbReference type="InterPro" id="IPR047548">
    <property type="entry name" value="Rcat_RBR_RNF14"/>
</dbReference>
<dbReference type="AlphaFoldDB" id="N1PWF7"/>
<dbReference type="InterPro" id="IPR044066">
    <property type="entry name" value="TRIAD_supradom"/>
</dbReference>
<keyword evidence="4" id="KW-0808">Transferase</keyword>
<evidence type="ECO:0000256" key="3">
    <source>
        <dbReference type="ARBA" id="ARBA00012251"/>
    </source>
</evidence>
<keyword evidence="6" id="KW-0677">Repeat</keyword>
<dbReference type="CDD" id="cd23134">
    <property type="entry name" value="RING-HC_ITT1-like"/>
    <property type="match status" value="1"/>
</dbReference>
<keyword evidence="8" id="KW-0833">Ubl conjugation pathway</keyword>
<sequence>MADAADPRAEELETITAIFPELLIDPSNSFAATLELPVAPTPALHVRFVPAKPSPPHDSYAHAATDGAAHIERDVELSHLPSLTLRLTLPREYPADTPPTVELSTTLDWLVDEKVLELEAEVAKLWEEYGRCQILFSYIDFLQQAAERGFDLNETADGCLVLPADREVQLAAFDAKTKQETFDAGTYDCGVCLEPKKGSACYQMKPCSHVFCRRCLQDFYNNAIKEGDVAGVKCLDPGCGSRHADGRKRTVKHQRTMHPRELLAMGVEESMVRRYVEMKRKKKLEADRTTVYCPRTWCQGPAKSTKYPPIPADLTDYIDNGLSDDDSDGGDPADKPKTNTKNAPPDPSDRLAVCEKCSLAFCKVCYMGWHGPFARCYPRDPNELSAEERASYEYIRKNTSPCPYCNAPVSKTMGCNHMSCFNCRTHFCYLCGSWLDGNNPYQHFNKAGTGCYQRLWELEEGDEGQAPEDGRGFAGGRGWEQMAIDAAREADEADAEAAALQAQAEEDQRAAVPAAPEPPANRVPLIVAMAQMQFEEGAGNGEAAAAAPRRAARRPRNPFPANPRAAGAAPAVRNHERGARRRPPAANAGPGRGAGVREDADQQRQQAELQRFLVLAQNDEEDGWNSDELGDDDEDFIIPRR</sequence>
<dbReference type="InterPro" id="IPR002867">
    <property type="entry name" value="IBR_dom"/>
</dbReference>
<dbReference type="GO" id="GO:0016567">
    <property type="term" value="P:protein ubiquitination"/>
    <property type="evidence" value="ECO:0007669"/>
    <property type="project" value="InterPro"/>
</dbReference>
<evidence type="ECO:0000256" key="11">
    <source>
        <dbReference type="PROSITE-ProRule" id="PRU00175"/>
    </source>
</evidence>
<evidence type="ECO:0000256" key="1">
    <source>
        <dbReference type="ARBA" id="ARBA00001798"/>
    </source>
</evidence>
<feature type="compositionally biased region" description="Acidic residues" evidence="12">
    <location>
        <begin position="618"/>
        <end position="641"/>
    </location>
</feature>
<proteinExistence type="inferred from homology"/>
<reference evidence="17" key="1">
    <citation type="journal article" date="2012" name="PLoS Genet.">
        <title>The genomes of the fungal plant pathogens Cladosporium fulvum and Dothistroma septosporum reveal adaptation to different hosts and lifestyles but also signatures of common ancestry.</title>
        <authorList>
            <person name="de Wit P.J.G.M."/>
            <person name="van der Burgt A."/>
            <person name="Oekmen B."/>
            <person name="Stergiopoulos I."/>
            <person name="Abd-Elsalam K.A."/>
            <person name="Aerts A.L."/>
            <person name="Bahkali A.H."/>
            <person name="Beenen H.G."/>
            <person name="Chettri P."/>
            <person name="Cox M.P."/>
            <person name="Datema E."/>
            <person name="de Vries R.P."/>
            <person name="Dhillon B."/>
            <person name="Ganley A.R."/>
            <person name="Griffiths S.A."/>
            <person name="Guo Y."/>
            <person name="Hamelin R.C."/>
            <person name="Henrissat B."/>
            <person name="Kabir M.S."/>
            <person name="Jashni M.K."/>
            <person name="Kema G."/>
            <person name="Klaubauf S."/>
            <person name="Lapidus A."/>
            <person name="Levasseur A."/>
            <person name="Lindquist E."/>
            <person name="Mehrabi R."/>
            <person name="Ohm R.A."/>
            <person name="Owen T.J."/>
            <person name="Salamov A."/>
            <person name="Schwelm A."/>
            <person name="Schijlen E."/>
            <person name="Sun H."/>
            <person name="van den Burg H.A."/>
            <person name="van Ham R.C.H.J."/>
            <person name="Zhang S."/>
            <person name="Goodwin S.B."/>
            <person name="Grigoriev I.V."/>
            <person name="Collemare J."/>
            <person name="Bradshaw R.E."/>
        </authorList>
    </citation>
    <scope>NUCLEOTIDE SEQUENCE [LARGE SCALE GENOMIC DNA]</scope>
    <source>
        <strain evidence="17">NZE10 / CBS 128990</strain>
    </source>
</reference>